<proteinExistence type="predicted"/>
<evidence type="ECO:0008006" key="4">
    <source>
        <dbReference type="Google" id="ProtNLM"/>
    </source>
</evidence>
<dbReference type="RefSeq" id="WP_187479843.1">
    <property type="nucleotide sequence ID" value="NZ_CP060697.1"/>
</dbReference>
<feature type="chain" id="PRO_5028830267" description="TraB/GumN family protein" evidence="1">
    <location>
        <begin position="20"/>
        <end position="275"/>
    </location>
</feature>
<dbReference type="Pfam" id="PF18950">
    <property type="entry name" value="DUF5694"/>
    <property type="match status" value="1"/>
</dbReference>
<evidence type="ECO:0000313" key="3">
    <source>
        <dbReference type="Proteomes" id="UP000515861"/>
    </source>
</evidence>
<dbReference type="KEGG" id="ssau:H8M03_00490"/>
<dbReference type="InterPro" id="IPR043749">
    <property type="entry name" value="DUF5694"/>
</dbReference>
<name>A0A7G9L2N9_9SPHN</name>
<organism evidence="2 3">
    <name type="scientific">Sphingomonas sabuli</name>
    <dbReference type="NCBI Taxonomy" id="2764186"/>
    <lineage>
        <taxon>Bacteria</taxon>
        <taxon>Pseudomonadati</taxon>
        <taxon>Pseudomonadota</taxon>
        <taxon>Alphaproteobacteria</taxon>
        <taxon>Sphingomonadales</taxon>
        <taxon>Sphingomonadaceae</taxon>
        <taxon>Sphingomonas</taxon>
    </lineage>
</organism>
<reference evidence="2 3" key="1">
    <citation type="submission" date="2020-08" db="EMBL/GenBank/DDBJ databases">
        <title>Sphingomonas sp. sand1-3 16S ribosomal RNA gene Genome sequencing and assembly.</title>
        <authorList>
            <person name="Kang M."/>
        </authorList>
    </citation>
    <scope>NUCLEOTIDE SEQUENCE [LARGE SCALE GENOMIC DNA]</scope>
    <source>
        <strain evidence="3">sand1-3</strain>
    </source>
</reference>
<dbReference type="Proteomes" id="UP000515861">
    <property type="component" value="Chromosome"/>
</dbReference>
<feature type="signal peptide" evidence="1">
    <location>
        <begin position="1"/>
        <end position="19"/>
    </location>
</feature>
<accession>A0A7G9L2N9</accession>
<evidence type="ECO:0000313" key="2">
    <source>
        <dbReference type="EMBL" id="QNM82888.1"/>
    </source>
</evidence>
<gene>
    <name evidence="2" type="ORF">H8M03_00490</name>
</gene>
<dbReference type="AlphaFoldDB" id="A0A7G9L2N9"/>
<evidence type="ECO:0000256" key="1">
    <source>
        <dbReference type="SAM" id="SignalP"/>
    </source>
</evidence>
<keyword evidence="1" id="KW-0732">Signal</keyword>
<protein>
    <recommendedName>
        <fullName evidence="4">TraB/GumN family protein</fullName>
    </recommendedName>
</protein>
<keyword evidence="3" id="KW-1185">Reference proteome</keyword>
<dbReference type="EMBL" id="CP060697">
    <property type="protein sequence ID" value="QNM82888.1"/>
    <property type="molecule type" value="Genomic_DNA"/>
</dbReference>
<sequence>MKQFVCGVAAMAIATGAQASSPAAPVQVMVVGTYHFANPGLDLNNIEADDVLTPKRQGELDRLTAELASFKPTKIMVERTVDSAGLADPNFAKFKASDLASNRDERVQIAYRLAARTGAQVFGIDEQPGEGEPDYFPFQAVSDWAASNGKEEALGALMETGAAVAKQIEVDQKSKSIGRILAEQNDPETIERSQQMYYGALAFGGIDKQPGADLNAMWYLRNAKIFAKMQTVAHPGDRIVVVYGAGHNYWLRHFAKTAPGYALIEASPFLKRADP</sequence>